<evidence type="ECO:0000313" key="1">
    <source>
        <dbReference type="EMBL" id="KKN36436.1"/>
    </source>
</evidence>
<sequence>MSVIILTPPETPVPAVDELLTDRMAQIIRQAGKHVVPIYGAEVEAENLDDIEQGETKAFINAREDSSGAIPQASGGTIIAGDIKLDVFGVGDNGDIEVIRATKGIVALGFTNEFGRFGQHFQAPFFFGGAEFLQFQPLGKVFDEMVSFEGKHWHKQQIIEFEMRQPGV</sequence>
<dbReference type="EMBL" id="LAZR01001966">
    <property type="protein sequence ID" value="KKN36436.1"/>
    <property type="molecule type" value="Genomic_DNA"/>
</dbReference>
<comment type="caution">
    <text evidence="1">The sequence shown here is derived from an EMBL/GenBank/DDBJ whole genome shotgun (WGS) entry which is preliminary data.</text>
</comment>
<proteinExistence type="predicted"/>
<organism evidence="1">
    <name type="scientific">marine sediment metagenome</name>
    <dbReference type="NCBI Taxonomy" id="412755"/>
    <lineage>
        <taxon>unclassified sequences</taxon>
        <taxon>metagenomes</taxon>
        <taxon>ecological metagenomes</taxon>
    </lineage>
</organism>
<dbReference type="AlphaFoldDB" id="A0A0F9SHJ7"/>
<protein>
    <submittedName>
        <fullName evidence="1">Uncharacterized protein</fullName>
    </submittedName>
</protein>
<accession>A0A0F9SHJ7</accession>
<name>A0A0F9SHJ7_9ZZZZ</name>
<gene>
    <name evidence="1" type="ORF">LCGC14_0773780</name>
</gene>
<reference evidence="1" key="1">
    <citation type="journal article" date="2015" name="Nature">
        <title>Complex archaea that bridge the gap between prokaryotes and eukaryotes.</title>
        <authorList>
            <person name="Spang A."/>
            <person name="Saw J.H."/>
            <person name="Jorgensen S.L."/>
            <person name="Zaremba-Niedzwiedzka K."/>
            <person name="Martijn J."/>
            <person name="Lind A.E."/>
            <person name="van Eijk R."/>
            <person name="Schleper C."/>
            <person name="Guy L."/>
            <person name="Ettema T.J."/>
        </authorList>
    </citation>
    <scope>NUCLEOTIDE SEQUENCE</scope>
</reference>